<dbReference type="GO" id="GO:0005886">
    <property type="term" value="C:plasma membrane"/>
    <property type="evidence" value="ECO:0007669"/>
    <property type="project" value="UniProtKB-SubCell"/>
</dbReference>
<gene>
    <name evidence="9" type="ORF">CRE_04721</name>
</gene>
<dbReference type="PANTHER" id="PTHR37441:SF1">
    <property type="entry name" value="G-PROTEIN COUPLED RECEPTOR-LIKE PROTEIN B0244.6-RELATED"/>
    <property type="match status" value="1"/>
</dbReference>
<keyword evidence="8" id="KW-0807">Transducer</keyword>
<keyword evidence="7" id="KW-0675">Receptor</keyword>
<keyword evidence="6" id="KW-0472">Membrane</keyword>
<evidence type="ECO:0000256" key="7">
    <source>
        <dbReference type="ARBA" id="ARBA00023170"/>
    </source>
</evidence>
<dbReference type="PANTHER" id="PTHR37441">
    <property type="entry name" value="PROTEIN CBG16518"/>
    <property type="match status" value="1"/>
</dbReference>
<reference evidence="9" key="1">
    <citation type="submission" date="2007-07" db="EMBL/GenBank/DDBJ databases">
        <title>PCAP assembly of the Caenorhabditis remanei genome.</title>
        <authorList>
            <consortium name="The Caenorhabditis remanei Sequencing Consortium"/>
            <person name="Wilson R.K."/>
        </authorList>
    </citation>
    <scope>NUCLEOTIDE SEQUENCE [LARGE SCALE GENOMIC DNA]</scope>
    <source>
        <strain evidence="9">PB4641</strain>
    </source>
</reference>
<dbReference type="STRING" id="31234.E3LYW5"/>
<accession>E3LYW5</accession>
<evidence type="ECO:0000256" key="4">
    <source>
        <dbReference type="ARBA" id="ARBA00022989"/>
    </source>
</evidence>
<organism evidence="10">
    <name type="scientific">Caenorhabditis remanei</name>
    <name type="common">Caenorhabditis vulgaris</name>
    <dbReference type="NCBI Taxonomy" id="31234"/>
    <lineage>
        <taxon>Eukaryota</taxon>
        <taxon>Metazoa</taxon>
        <taxon>Ecdysozoa</taxon>
        <taxon>Nematoda</taxon>
        <taxon>Chromadorea</taxon>
        <taxon>Rhabditida</taxon>
        <taxon>Rhabditina</taxon>
        <taxon>Rhabditomorpha</taxon>
        <taxon>Rhabditoidea</taxon>
        <taxon>Rhabditidae</taxon>
        <taxon>Peloderinae</taxon>
        <taxon>Caenorhabditis</taxon>
    </lineage>
</organism>
<dbReference type="Proteomes" id="UP000008281">
    <property type="component" value="Unassembled WGS sequence"/>
</dbReference>
<keyword evidence="5" id="KW-0297">G-protein coupled receptor</keyword>
<proteinExistence type="predicted"/>
<evidence type="ECO:0000256" key="5">
    <source>
        <dbReference type="ARBA" id="ARBA00023040"/>
    </source>
</evidence>
<keyword evidence="4" id="KW-1133">Transmembrane helix</keyword>
<name>E3LYW5_CAERE</name>
<dbReference type="InterPro" id="IPR040435">
    <property type="entry name" value="Put_GPCR_Chromadorea"/>
</dbReference>
<dbReference type="EMBL" id="DS268419">
    <property type="protein sequence ID" value="EFO86916.1"/>
    <property type="molecule type" value="Genomic_DNA"/>
</dbReference>
<dbReference type="AlphaFoldDB" id="E3LYW5"/>
<dbReference type="GO" id="GO:0004930">
    <property type="term" value="F:G protein-coupled receptor activity"/>
    <property type="evidence" value="ECO:0007669"/>
    <property type="project" value="UniProtKB-KW"/>
</dbReference>
<evidence type="ECO:0000256" key="3">
    <source>
        <dbReference type="ARBA" id="ARBA00022692"/>
    </source>
</evidence>
<evidence type="ECO:0000256" key="1">
    <source>
        <dbReference type="ARBA" id="ARBA00004651"/>
    </source>
</evidence>
<dbReference type="OrthoDB" id="10496702at2759"/>
<evidence type="ECO:0000256" key="8">
    <source>
        <dbReference type="ARBA" id="ARBA00023224"/>
    </source>
</evidence>
<keyword evidence="10" id="KW-1185">Reference proteome</keyword>
<evidence type="ECO:0000313" key="9">
    <source>
        <dbReference type="EMBL" id="EFO86916.1"/>
    </source>
</evidence>
<dbReference type="InParanoid" id="E3LYW5"/>
<comment type="subcellular location">
    <subcellularLocation>
        <location evidence="1">Cell membrane</location>
        <topology evidence="1">Multi-pass membrane protein</topology>
    </subcellularLocation>
</comment>
<protein>
    <submittedName>
        <fullName evidence="9">Uncharacterized protein</fullName>
    </submittedName>
</protein>
<keyword evidence="2" id="KW-1003">Cell membrane</keyword>
<evidence type="ECO:0000256" key="6">
    <source>
        <dbReference type="ARBA" id="ARBA00023136"/>
    </source>
</evidence>
<evidence type="ECO:0000256" key="2">
    <source>
        <dbReference type="ARBA" id="ARBA00022475"/>
    </source>
</evidence>
<evidence type="ECO:0000313" key="10">
    <source>
        <dbReference type="Proteomes" id="UP000008281"/>
    </source>
</evidence>
<sequence>MTGCFWFYHASKVIGEAAFSLTESSLWSIALIIDPLTNVILDRTVSKQAVRQVIVEVESKMDAQKLCRTGEECDSKGFKEKYR</sequence>
<keyword evidence="3" id="KW-0812">Transmembrane</keyword>
<dbReference type="HOGENOM" id="CLU_2544754_0_0_1"/>